<organism evidence="7 8">
    <name type="scientific">Actinomadura macrotermitis</name>
    <dbReference type="NCBI Taxonomy" id="2585200"/>
    <lineage>
        <taxon>Bacteria</taxon>
        <taxon>Bacillati</taxon>
        <taxon>Actinomycetota</taxon>
        <taxon>Actinomycetes</taxon>
        <taxon>Streptosporangiales</taxon>
        <taxon>Thermomonosporaceae</taxon>
        <taxon>Actinomadura</taxon>
    </lineage>
</organism>
<evidence type="ECO:0000256" key="3">
    <source>
        <dbReference type="ARBA" id="ARBA00022723"/>
    </source>
</evidence>
<dbReference type="InterPro" id="IPR001128">
    <property type="entry name" value="Cyt_P450"/>
</dbReference>
<dbReference type="EC" id="1.14.15.14" evidence="7"/>
<evidence type="ECO:0000256" key="2">
    <source>
        <dbReference type="ARBA" id="ARBA00022617"/>
    </source>
</evidence>
<comment type="caution">
    <text evidence="7">The sequence shown here is derived from an EMBL/GenBank/DDBJ whole genome shotgun (WGS) entry which is preliminary data.</text>
</comment>
<name>A0A7K0BLG7_9ACTN</name>
<dbReference type="PRINTS" id="PR00359">
    <property type="entry name" value="BP450"/>
</dbReference>
<evidence type="ECO:0000256" key="6">
    <source>
        <dbReference type="ARBA" id="ARBA00023033"/>
    </source>
</evidence>
<evidence type="ECO:0000313" key="7">
    <source>
        <dbReference type="EMBL" id="MQY02017.1"/>
    </source>
</evidence>
<proteinExistence type="inferred from homology"/>
<comment type="similarity">
    <text evidence="1">Belongs to the cytochrome P450 family.</text>
</comment>
<dbReference type="GO" id="GO:0006707">
    <property type="term" value="P:cholesterol catabolic process"/>
    <property type="evidence" value="ECO:0007669"/>
    <property type="project" value="TreeGrafter"/>
</dbReference>
<dbReference type="GO" id="GO:0008395">
    <property type="term" value="F:steroid hydroxylase activity"/>
    <property type="evidence" value="ECO:0007669"/>
    <property type="project" value="TreeGrafter"/>
</dbReference>
<keyword evidence="4 7" id="KW-0560">Oxidoreductase</keyword>
<dbReference type="RefSeq" id="WP_328593552.1">
    <property type="nucleotide sequence ID" value="NZ_WEGH01000001.1"/>
</dbReference>
<dbReference type="SUPFAM" id="SSF48264">
    <property type="entry name" value="Cytochrome P450"/>
    <property type="match status" value="1"/>
</dbReference>
<evidence type="ECO:0000256" key="1">
    <source>
        <dbReference type="ARBA" id="ARBA00010617"/>
    </source>
</evidence>
<dbReference type="Gene3D" id="1.10.630.10">
    <property type="entry name" value="Cytochrome P450"/>
    <property type="match status" value="1"/>
</dbReference>
<gene>
    <name evidence="7" type="ORF">ACRB68_00420</name>
</gene>
<keyword evidence="6" id="KW-0503">Monooxygenase</keyword>
<dbReference type="EMBL" id="WEGH01000001">
    <property type="protein sequence ID" value="MQY02017.1"/>
    <property type="molecule type" value="Genomic_DNA"/>
</dbReference>
<dbReference type="GO" id="GO:0036199">
    <property type="term" value="F:cholest-4-en-3-one 26-monooxygenase activity"/>
    <property type="evidence" value="ECO:0007669"/>
    <property type="project" value="TreeGrafter"/>
</dbReference>
<dbReference type="GO" id="GO:0020037">
    <property type="term" value="F:heme binding"/>
    <property type="evidence" value="ECO:0007669"/>
    <property type="project" value="InterPro"/>
</dbReference>
<evidence type="ECO:0000256" key="5">
    <source>
        <dbReference type="ARBA" id="ARBA00023004"/>
    </source>
</evidence>
<dbReference type="CDD" id="cd11033">
    <property type="entry name" value="CYP142-like"/>
    <property type="match status" value="1"/>
</dbReference>
<protein>
    <submittedName>
        <fullName evidence="7">Methyl-branched lipid omega-hydroxylase</fullName>
        <ecNumber evidence="7">1.14.15.14</ecNumber>
    </submittedName>
</protein>
<accession>A0A7K0BLG7</accession>
<evidence type="ECO:0000256" key="4">
    <source>
        <dbReference type="ARBA" id="ARBA00023002"/>
    </source>
</evidence>
<dbReference type="InterPro" id="IPR036396">
    <property type="entry name" value="Cyt_P450_sf"/>
</dbReference>
<dbReference type="Pfam" id="PF00067">
    <property type="entry name" value="p450"/>
    <property type="match status" value="1"/>
</dbReference>
<dbReference type="Proteomes" id="UP000487268">
    <property type="component" value="Unassembled WGS sequence"/>
</dbReference>
<dbReference type="InterPro" id="IPR002397">
    <property type="entry name" value="Cyt_P450_B"/>
</dbReference>
<dbReference type="AlphaFoldDB" id="A0A7K0BLG7"/>
<sequence length="407" mass="44383">MSPIVEPRLADLDFWARPQAERDELFAALRAAPAPVFCPRPDGPGFYALTRYDQVAEASRHPEIFSSEPTAVGLDDPPPSSVRPAGSMISLDDPRHARLRRIVSRSFTPRTVRRLAGDVAALAAGIVDGLAERGPCDFVEHVATPMPLRVICTMMGIPESEYAAVVDATEVILALGDPGYVDAGGRDRATALKEKFAYLHSLVSELARLRRVRPADDLVTALTQADVDGEALTDVELARFFALLVVAGNETTRNALSHALVLLTGHPDQRSVLMSDLEGRLPGAVEEIVRLATPVIWMRRTLVRDHELGGHPYRAGDRVIMYYASANRDEAVFGDPCAFDITRTPNPHVGFGAPGPHFCLGAHLARREVTVLLRELFTRLPDLHATAPPVRQRSSFINGVRSLACAF</sequence>
<dbReference type="GO" id="GO:0005506">
    <property type="term" value="F:iron ion binding"/>
    <property type="evidence" value="ECO:0007669"/>
    <property type="project" value="InterPro"/>
</dbReference>
<dbReference type="PANTHER" id="PTHR46696">
    <property type="entry name" value="P450, PUTATIVE (EUROFUNG)-RELATED"/>
    <property type="match status" value="1"/>
</dbReference>
<keyword evidence="8" id="KW-1185">Reference proteome</keyword>
<dbReference type="PRINTS" id="PR00385">
    <property type="entry name" value="P450"/>
</dbReference>
<keyword evidence="5" id="KW-0408">Iron</keyword>
<reference evidence="7 8" key="1">
    <citation type="submission" date="2019-10" db="EMBL/GenBank/DDBJ databases">
        <title>Actinomadura rubteroloni sp. nov. and Actinomadura macrotermitis sp. nov., isolated from the gut of fungus growing-termite Macrotermes natalensis.</title>
        <authorList>
            <person name="Benndorf R."/>
            <person name="Martin K."/>
            <person name="Kuefner M."/>
            <person name="De Beer W."/>
            <person name="Kaster A.-K."/>
            <person name="Vollmers J."/>
            <person name="Poulsen M."/>
            <person name="Beemelmanns C."/>
        </authorList>
    </citation>
    <scope>NUCLEOTIDE SEQUENCE [LARGE SCALE GENOMIC DNA]</scope>
    <source>
        <strain evidence="7 8">RB68</strain>
    </source>
</reference>
<keyword evidence="3" id="KW-0479">Metal-binding</keyword>
<evidence type="ECO:0000313" key="8">
    <source>
        <dbReference type="Proteomes" id="UP000487268"/>
    </source>
</evidence>
<dbReference type="PANTHER" id="PTHR46696:SF4">
    <property type="entry name" value="BIOTIN BIOSYNTHESIS CYTOCHROME P450"/>
    <property type="match status" value="1"/>
</dbReference>
<dbReference type="FunFam" id="1.10.630.10:FF:000018">
    <property type="entry name" value="Cytochrome P450 monooxygenase"/>
    <property type="match status" value="1"/>
</dbReference>
<keyword evidence="2" id="KW-0349">Heme</keyword>